<dbReference type="AlphaFoldDB" id="A0AAD6UX95"/>
<dbReference type="Proteomes" id="UP001219525">
    <property type="component" value="Unassembled WGS sequence"/>
</dbReference>
<comment type="caution">
    <text evidence="3">The sequence shown here is derived from an EMBL/GenBank/DDBJ whole genome shotgun (WGS) entry which is preliminary data.</text>
</comment>
<dbReference type="Pfam" id="PF20179">
    <property type="entry name" value="MSS51_C"/>
    <property type="match status" value="1"/>
</dbReference>
<keyword evidence="4" id="KW-1185">Reference proteome</keyword>
<feature type="domain" description="Mitochondrial splicing suppressor 51-like C-terminal" evidence="2">
    <location>
        <begin position="29"/>
        <end position="138"/>
    </location>
</feature>
<feature type="region of interest" description="Disordered" evidence="1">
    <location>
        <begin position="272"/>
        <end position="333"/>
    </location>
</feature>
<sequence>YTAPQRTGGGSIAISLYHAPPLPPAARELNLRPFTGVWQRSVMMLAPKDPDALVALNAGILSYSTWHEVVCCATMANIPFACTDYAQQSAQMYADNIPAWLHHAARGFSPWERMHQELVRQRARPVTVNPFHRPGQRPISQRSAGTQWKGDAFAVPEALGVHTQRTSTPVQCGGARDAYISKTAGHWSYEAATSKMQSRGKLTELGGIADCGFVHLWPTHILYLGPPTLVPQDTLQGSKLFKWCNLTVQSYSLKARLFNAFLPEDLALSSTPPAGPLPHPAPLSMPYHHTAPSPPRSSRAQERLRCGTRPRNRRRSTSTYRRRHRRRCRAGRHSAARAVQLMGAVVQSSEPTQAVVHEKNVRPVARISPRTALGQSHLPPTEPKLAYAARWVGYALAIIVAMAGLWRHNIGPHDVSTAAATAPPPSNGDSDEQGVGKAGSLLDEDAVRAAGEEAADGNVDETLSFGGRECRVCYVARHGKETAM</sequence>
<feature type="region of interest" description="Disordered" evidence="1">
    <location>
        <begin position="416"/>
        <end position="437"/>
    </location>
</feature>
<accession>A0AAD6UX95</accession>
<feature type="compositionally biased region" description="Basic residues" evidence="1">
    <location>
        <begin position="306"/>
        <end position="333"/>
    </location>
</feature>
<gene>
    <name evidence="3" type="ORF">GGX14DRAFT_674326</name>
</gene>
<evidence type="ECO:0000259" key="2">
    <source>
        <dbReference type="Pfam" id="PF20179"/>
    </source>
</evidence>
<evidence type="ECO:0000313" key="4">
    <source>
        <dbReference type="Proteomes" id="UP001219525"/>
    </source>
</evidence>
<evidence type="ECO:0000256" key="1">
    <source>
        <dbReference type="SAM" id="MobiDB-lite"/>
    </source>
</evidence>
<dbReference type="InterPro" id="IPR046824">
    <property type="entry name" value="Mss51-like_C"/>
</dbReference>
<feature type="compositionally biased region" description="Pro residues" evidence="1">
    <location>
        <begin position="273"/>
        <end position="283"/>
    </location>
</feature>
<protein>
    <recommendedName>
        <fullName evidence="2">Mitochondrial splicing suppressor 51-like C-terminal domain-containing protein</fullName>
    </recommendedName>
</protein>
<name>A0AAD6UX95_9AGAR</name>
<dbReference type="EMBL" id="JARJCW010000088">
    <property type="protein sequence ID" value="KAJ7195775.1"/>
    <property type="molecule type" value="Genomic_DNA"/>
</dbReference>
<reference evidence="3" key="1">
    <citation type="submission" date="2023-03" db="EMBL/GenBank/DDBJ databases">
        <title>Massive genome expansion in bonnet fungi (Mycena s.s.) driven by repeated elements and novel gene families across ecological guilds.</title>
        <authorList>
            <consortium name="Lawrence Berkeley National Laboratory"/>
            <person name="Harder C.B."/>
            <person name="Miyauchi S."/>
            <person name="Viragh M."/>
            <person name="Kuo A."/>
            <person name="Thoen E."/>
            <person name="Andreopoulos B."/>
            <person name="Lu D."/>
            <person name="Skrede I."/>
            <person name="Drula E."/>
            <person name="Henrissat B."/>
            <person name="Morin E."/>
            <person name="Kohler A."/>
            <person name="Barry K."/>
            <person name="LaButti K."/>
            <person name="Morin E."/>
            <person name="Salamov A."/>
            <person name="Lipzen A."/>
            <person name="Mereny Z."/>
            <person name="Hegedus B."/>
            <person name="Baldrian P."/>
            <person name="Stursova M."/>
            <person name="Weitz H."/>
            <person name="Taylor A."/>
            <person name="Grigoriev I.V."/>
            <person name="Nagy L.G."/>
            <person name="Martin F."/>
            <person name="Kauserud H."/>
        </authorList>
    </citation>
    <scope>NUCLEOTIDE SEQUENCE</scope>
    <source>
        <strain evidence="3">9144</strain>
    </source>
</reference>
<evidence type="ECO:0000313" key="3">
    <source>
        <dbReference type="EMBL" id="KAJ7195775.1"/>
    </source>
</evidence>
<organism evidence="3 4">
    <name type="scientific">Mycena pura</name>
    <dbReference type="NCBI Taxonomy" id="153505"/>
    <lineage>
        <taxon>Eukaryota</taxon>
        <taxon>Fungi</taxon>
        <taxon>Dikarya</taxon>
        <taxon>Basidiomycota</taxon>
        <taxon>Agaricomycotina</taxon>
        <taxon>Agaricomycetes</taxon>
        <taxon>Agaricomycetidae</taxon>
        <taxon>Agaricales</taxon>
        <taxon>Marasmiineae</taxon>
        <taxon>Mycenaceae</taxon>
        <taxon>Mycena</taxon>
    </lineage>
</organism>
<proteinExistence type="predicted"/>
<feature type="non-terminal residue" evidence="3">
    <location>
        <position position="1"/>
    </location>
</feature>